<feature type="region of interest" description="Disordered" evidence="1">
    <location>
        <begin position="233"/>
        <end position="255"/>
    </location>
</feature>
<name>A0A5C3LH62_9AGAR</name>
<feature type="transmembrane region" description="Helical" evidence="2">
    <location>
        <begin position="110"/>
        <end position="131"/>
    </location>
</feature>
<feature type="compositionally biased region" description="Polar residues" evidence="1">
    <location>
        <begin position="1"/>
        <end position="15"/>
    </location>
</feature>
<feature type="region of interest" description="Disordered" evidence="1">
    <location>
        <begin position="150"/>
        <end position="210"/>
    </location>
</feature>
<dbReference type="EMBL" id="ML213738">
    <property type="protein sequence ID" value="TFK31523.1"/>
    <property type="molecule type" value="Genomic_DNA"/>
</dbReference>
<dbReference type="AlphaFoldDB" id="A0A5C3LH62"/>
<feature type="region of interest" description="Disordered" evidence="1">
    <location>
        <begin position="1"/>
        <end position="28"/>
    </location>
</feature>
<feature type="compositionally biased region" description="Low complexity" evidence="1">
    <location>
        <begin position="18"/>
        <end position="28"/>
    </location>
</feature>
<evidence type="ECO:0000256" key="1">
    <source>
        <dbReference type="SAM" id="MobiDB-lite"/>
    </source>
</evidence>
<evidence type="ECO:0000313" key="3">
    <source>
        <dbReference type="EMBL" id="TFK31523.1"/>
    </source>
</evidence>
<protein>
    <submittedName>
        <fullName evidence="3">Uncharacterized protein</fullName>
    </submittedName>
</protein>
<keyword evidence="2" id="KW-0472">Membrane</keyword>
<dbReference type="Proteomes" id="UP000308652">
    <property type="component" value="Unassembled WGS sequence"/>
</dbReference>
<feature type="compositionally biased region" description="Polar residues" evidence="1">
    <location>
        <begin position="233"/>
        <end position="243"/>
    </location>
</feature>
<keyword evidence="2" id="KW-0812">Transmembrane</keyword>
<evidence type="ECO:0000256" key="2">
    <source>
        <dbReference type="SAM" id="Phobius"/>
    </source>
</evidence>
<evidence type="ECO:0000313" key="4">
    <source>
        <dbReference type="Proteomes" id="UP000308652"/>
    </source>
</evidence>
<keyword evidence="4" id="KW-1185">Reference proteome</keyword>
<proteinExistence type="predicted"/>
<gene>
    <name evidence="3" type="ORF">BDQ12DRAFT_748219</name>
</gene>
<reference evidence="3 4" key="1">
    <citation type="journal article" date="2019" name="Nat. Ecol. Evol.">
        <title>Megaphylogeny resolves global patterns of mushroom evolution.</title>
        <authorList>
            <person name="Varga T."/>
            <person name="Krizsan K."/>
            <person name="Foldi C."/>
            <person name="Dima B."/>
            <person name="Sanchez-Garcia M."/>
            <person name="Sanchez-Ramirez S."/>
            <person name="Szollosi G.J."/>
            <person name="Szarkandi J.G."/>
            <person name="Papp V."/>
            <person name="Albert L."/>
            <person name="Andreopoulos W."/>
            <person name="Angelini C."/>
            <person name="Antonin V."/>
            <person name="Barry K.W."/>
            <person name="Bougher N.L."/>
            <person name="Buchanan P."/>
            <person name="Buyck B."/>
            <person name="Bense V."/>
            <person name="Catcheside P."/>
            <person name="Chovatia M."/>
            <person name="Cooper J."/>
            <person name="Damon W."/>
            <person name="Desjardin D."/>
            <person name="Finy P."/>
            <person name="Geml J."/>
            <person name="Haridas S."/>
            <person name="Hughes K."/>
            <person name="Justo A."/>
            <person name="Karasinski D."/>
            <person name="Kautmanova I."/>
            <person name="Kiss B."/>
            <person name="Kocsube S."/>
            <person name="Kotiranta H."/>
            <person name="LaButti K.M."/>
            <person name="Lechner B.E."/>
            <person name="Liimatainen K."/>
            <person name="Lipzen A."/>
            <person name="Lukacs Z."/>
            <person name="Mihaltcheva S."/>
            <person name="Morgado L.N."/>
            <person name="Niskanen T."/>
            <person name="Noordeloos M.E."/>
            <person name="Ohm R.A."/>
            <person name="Ortiz-Santana B."/>
            <person name="Ovrebo C."/>
            <person name="Racz N."/>
            <person name="Riley R."/>
            <person name="Savchenko A."/>
            <person name="Shiryaev A."/>
            <person name="Soop K."/>
            <person name="Spirin V."/>
            <person name="Szebenyi C."/>
            <person name="Tomsovsky M."/>
            <person name="Tulloss R.E."/>
            <person name="Uehling J."/>
            <person name="Grigoriev I.V."/>
            <person name="Vagvolgyi C."/>
            <person name="Papp T."/>
            <person name="Martin F.M."/>
            <person name="Miettinen O."/>
            <person name="Hibbett D.S."/>
            <person name="Nagy L.G."/>
        </authorList>
    </citation>
    <scope>NUCLEOTIDE SEQUENCE [LARGE SCALE GENOMIC DNA]</scope>
    <source>
        <strain evidence="3 4">CBS 166.37</strain>
    </source>
</reference>
<keyword evidence="2" id="KW-1133">Transmembrane helix</keyword>
<accession>A0A5C3LH62</accession>
<feature type="compositionally biased region" description="Basic and acidic residues" evidence="1">
    <location>
        <begin position="172"/>
        <end position="192"/>
    </location>
</feature>
<sequence length="255" mass="26925">MSLLQRSPVPSNSDVVNPATSAPTISSPITSTRGLATSVAWPFPVMSPGAGPWDWSMHSAFGGGLQGTPSVSTTASISLSNPTSLASSISVNAPSVTSQNTKQTSSQLRAAQIAGICVGVLFLLIISLFIIRRCLIRMAQKRQHLTPLVFPNSAIPNTQPPKGSLRPFTKGRTLEEAVDVDRPRPVEAEGRQTRTTSARYGTSDGENDAGSQIAGLQLQMQMLLQSLAVRDGIQQSGVSSRSESPPEYAPRSLSA</sequence>
<organism evidence="3 4">
    <name type="scientific">Crucibulum laeve</name>
    <dbReference type="NCBI Taxonomy" id="68775"/>
    <lineage>
        <taxon>Eukaryota</taxon>
        <taxon>Fungi</taxon>
        <taxon>Dikarya</taxon>
        <taxon>Basidiomycota</taxon>
        <taxon>Agaricomycotina</taxon>
        <taxon>Agaricomycetes</taxon>
        <taxon>Agaricomycetidae</taxon>
        <taxon>Agaricales</taxon>
        <taxon>Agaricineae</taxon>
        <taxon>Nidulariaceae</taxon>
        <taxon>Crucibulum</taxon>
    </lineage>
</organism>